<evidence type="ECO:0000259" key="2">
    <source>
        <dbReference type="Pfam" id="PF00144"/>
    </source>
</evidence>
<dbReference type="InterPro" id="IPR001466">
    <property type="entry name" value="Beta-lactam-related"/>
</dbReference>
<dbReference type="SUPFAM" id="SSF56601">
    <property type="entry name" value="beta-lactamase/transpeptidase-like"/>
    <property type="match status" value="1"/>
</dbReference>
<organism evidence="3 4">
    <name type="scientific">Candidatus Desulfaltia bathyphila</name>
    <dbReference type="NCBI Taxonomy" id="2841697"/>
    <lineage>
        <taxon>Bacteria</taxon>
        <taxon>Pseudomonadati</taxon>
        <taxon>Thermodesulfobacteriota</taxon>
        <taxon>Desulfobacteria</taxon>
        <taxon>Desulfobacterales</taxon>
        <taxon>Desulfobacterales incertae sedis</taxon>
        <taxon>Candidatus Desulfaltia</taxon>
    </lineage>
</organism>
<accession>A0A8J6T801</accession>
<evidence type="ECO:0000313" key="3">
    <source>
        <dbReference type="EMBL" id="MBC8199827.1"/>
    </source>
</evidence>
<sequence>MTNNFEQVDSLMRYAISDKVFPGAVLLVARNDSIVFFEAYGYANIFSRRKMTIDTIFDLASLTKPLATTPAVMRLVQQRKLSLEQTLESILPCFKKTDKGQIKIKSLLCHNSGLAAYREYYYKLSKVPPDARRKVLESLLIKEFMLYPTGKKVLYSDLGFMILGWVVETVTGRRLDHYVSDEIYRPLGIDSDKGLFFAGINAKPIIEEFAATEISPWRNILLEGVVHDENAYMMGGIAGHAGLFGSAGSLHILLSSLLSVFHGSPSINMFGKDLLHTFFKQQKGTDKALGFETPSLANSSCGDYFSKRSVGHLGFTGTSFWMDIKRNIIVILLTNRVHPSRENDKIKSFRPKVHNAVMNCLLKL</sequence>
<gene>
    <name evidence="3" type="ORF">H8E80_07265</name>
</gene>
<proteinExistence type="predicted"/>
<comment type="caution">
    <text evidence="3">The sequence shown here is derived from an EMBL/GenBank/DDBJ whole genome shotgun (WGS) entry which is preliminary data.</text>
</comment>
<feature type="domain" description="Beta-lactamase-related" evidence="2">
    <location>
        <begin position="11"/>
        <end position="343"/>
    </location>
</feature>
<dbReference type="Gene3D" id="3.40.710.10">
    <property type="entry name" value="DD-peptidase/beta-lactamase superfamily"/>
    <property type="match status" value="1"/>
</dbReference>
<reference evidence="3 4" key="1">
    <citation type="submission" date="2020-08" db="EMBL/GenBank/DDBJ databases">
        <title>Bridging the membrane lipid divide: bacteria of the FCB group superphylum have the potential to synthesize archaeal ether lipids.</title>
        <authorList>
            <person name="Villanueva L."/>
            <person name="Von Meijenfeldt F.A.B."/>
            <person name="Westbye A.B."/>
            <person name="Yadav S."/>
            <person name="Hopmans E.C."/>
            <person name="Dutilh B.E."/>
            <person name="Sinninghe Damste J.S."/>
        </authorList>
    </citation>
    <scope>NUCLEOTIDE SEQUENCE [LARGE SCALE GENOMIC DNA]</scope>
    <source>
        <strain evidence="3">NIOZ-UU82</strain>
    </source>
</reference>
<evidence type="ECO:0000256" key="1">
    <source>
        <dbReference type="ARBA" id="ARBA00022801"/>
    </source>
</evidence>
<dbReference type="GO" id="GO:0016787">
    <property type="term" value="F:hydrolase activity"/>
    <property type="evidence" value="ECO:0007669"/>
    <property type="project" value="UniProtKB-KW"/>
</dbReference>
<dbReference type="PANTHER" id="PTHR43283">
    <property type="entry name" value="BETA-LACTAMASE-RELATED"/>
    <property type="match status" value="1"/>
</dbReference>
<name>A0A8J6T801_9BACT</name>
<dbReference type="InterPro" id="IPR050789">
    <property type="entry name" value="Diverse_Enzym_Activities"/>
</dbReference>
<dbReference type="Pfam" id="PF00144">
    <property type="entry name" value="Beta-lactamase"/>
    <property type="match status" value="1"/>
</dbReference>
<dbReference type="AlphaFoldDB" id="A0A8J6T801"/>
<dbReference type="PANTHER" id="PTHR43283:SF11">
    <property type="entry name" value="BETA-LACTAMASE-RELATED DOMAIN-CONTAINING PROTEIN"/>
    <property type="match status" value="1"/>
</dbReference>
<evidence type="ECO:0000313" key="4">
    <source>
        <dbReference type="Proteomes" id="UP000603545"/>
    </source>
</evidence>
<dbReference type="InterPro" id="IPR012338">
    <property type="entry name" value="Beta-lactam/transpept-like"/>
</dbReference>
<keyword evidence="1 3" id="KW-0378">Hydrolase</keyword>
<protein>
    <submittedName>
        <fullName evidence="3">Serine hydrolase</fullName>
    </submittedName>
</protein>
<dbReference type="Proteomes" id="UP000603545">
    <property type="component" value="Unassembled WGS sequence"/>
</dbReference>
<dbReference type="EMBL" id="JACNLL010000065">
    <property type="protein sequence ID" value="MBC8199827.1"/>
    <property type="molecule type" value="Genomic_DNA"/>
</dbReference>